<dbReference type="AlphaFoldDB" id="A0A917MWU4"/>
<reference evidence="8" key="1">
    <citation type="journal article" date="2014" name="Int. J. Syst. Evol. Microbiol.">
        <title>Complete genome sequence of Corynebacterium casei LMG S-19264T (=DSM 44701T), isolated from a smear-ripened cheese.</title>
        <authorList>
            <consortium name="US DOE Joint Genome Institute (JGI-PGF)"/>
            <person name="Walter F."/>
            <person name="Albersmeier A."/>
            <person name="Kalinowski J."/>
            <person name="Ruckert C."/>
        </authorList>
    </citation>
    <scope>NUCLEOTIDE SEQUENCE</scope>
    <source>
        <strain evidence="8">CGMCC 1.15290</strain>
    </source>
</reference>
<name>A0A917MWU4_9BACT</name>
<evidence type="ECO:0000256" key="5">
    <source>
        <dbReference type="ARBA" id="ARBA00023237"/>
    </source>
</evidence>
<evidence type="ECO:0000313" key="9">
    <source>
        <dbReference type="Proteomes" id="UP000627292"/>
    </source>
</evidence>
<evidence type="ECO:0000256" key="3">
    <source>
        <dbReference type="ARBA" id="ARBA00022729"/>
    </source>
</evidence>
<comment type="caution">
    <text evidence="8">The sequence shown here is derived from an EMBL/GenBank/DDBJ whole genome shotgun (WGS) entry which is preliminary data.</text>
</comment>
<dbReference type="EMBL" id="BMIB01000002">
    <property type="protein sequence ID" value="GGH65517.1"/>
    <property type="molecule type" value="Genomic_DNA"/>
</dbReference>
<comment type="similarity">
    <text evidence="2">Belongs to the SusD family.</text>
</comment>
<proteinExistence type="inferred from homology"/>
<keyword evidence="9" id="KW-1185">Reference proteome</keyword>
<dbReference type="Pfam" id="PF07980">
    <property type="entry name" value="SusD_RagB"/>
    <property type="match status" value="1"/>
</dbReference>
<keyword evidence="3" id="KW-0732">Signal</keyword>
<protein>
    <submittedName>
        <fullName evidence="8">Glycan metabolism protein RagB</fullName>
    </submittedName>
</protein>
<evidence type="ECO:0000259" key="7">
    <source>
        <dbReference type="Pfam" id="PF14322"/>
    </source>
</evidence>
<gene>
    <name evidence="8" type="ORF">GCM10011379_18740</name>
</gene>
<feature type="domain" description="RagB/SusD" evidence="6">
    <location>
        <begin position="314"/>
        <end position="429"/>
    </location>
</feature>
<dbReference type="GO" id="GO:0009279">
    <property type="term" value="C:cell outer membrane"/>
    <property type="evidence" value="ECO:0007669"/>
    <property type="project" value="UniProtKB-SubCell"/>
</dbReference>
<evidence type="ECO:0000259" key="6">
    <source>
        <dbReference type="Pfam" id="PF07980"/>
    </source>
</evidence>
<evidence type="ECO:0000256" key="2">
    <source>
        <dbReference type="ARBA" id="ARBA00006275"/>
    </source>
</evidence>
<dbReference type="Gene3D" id="1.25.40.390">
    <property type="match status" value="2"/>
</dbReference>
<dbReference type="Pfam" id="PF14322">
    <property type="entry name" value="SusD-like_3"/>
    <property type="match status" value="1"/>
</dbReference>
<dbReference type="Proteomes" id="UP000627292">
    <property type="component" value="Unassembled WGS sequence"/>
</dbReference>
<accession>A0A917MWU4</accession>
<evidence type="ECO:0000313" key="8">
    <source>
        <dbReference type="EMBL" id="GGH65517.1"/>
    </source>
</evidence>
<keyword evidence="4" id="KW-0472">Membrane</keyword>
<dbReference type="InterPro" id="IPR033985">
    <property type="entry name" value="SusD-like_N"/>
</dbReference>
<keyword evidence="5" id="KW-0998">Cell outer membrane</keyword>
<feature type="domain" description="SusD-like N-terminal" evidence="7">
    <location>
        <begin position="57"/>
        <end position="200"/>
    </location>
</feature>
<dbReference type="InterPro" id="IPR012944">
    <property type="entry name" value="SusD_RagB_dom"/>
</dbReference>
<dbReference type="SUPFAM" id="SSF48452">
    <property type="entry name" value="TPR-like"/>
    <property type="match status" value="1"/>
</dbReference>
<reference evidence="8" key="2">
    <citation type="submission" date="2020-09" db="EMBL/GenBank/DDBJ databases">
        <authorList>
            <person name="Sun Q."/>
            <person name="Zhou Y."/>
        </authorList>
    </citation>
    <scope>NUCLEOTIDE SEQUENCE</scope>
    <source>
        <strain evidence="8">CGMCC 1.15290</strain>
    </source>
</reference>
<comment type="subcellular location">
    <subcellularLocation>
        <location evidence="1">Cell outer membrane</location>
    </subcellularLocation>
</comment>
<evidence type="ECO:0000256" key="1">
    <source>
        <dbReference type="ARBA" id="ARBA00004442"/>
    </source>
</evidence>
<organism evidence="8 9">
    <name type="scientific">Filimonas zeae</name>
    <dbReference type="NCBI Taxonomy" id="1737353"/>
    <lineage>
        <taxon>Bacteria</taxon>
        <taxon>Pseudomonadati</taxon>
        <taxon>Bacteroidota</taxon>
        <taxon>Chitinophagia</taxon>
        <taxon>Chitinophagales</taxon>
        <taxon>Chitinophagaceae</taxon>
        <taxon>Filimonas</taxon>
    </lineage>
</organism>
<evidence type="ECO:0000256" key="4">
    <source>
        <dbReference type="ARBA" id="ARBA00023136"/>
    </source>
</evidence>
<dbReference type="InterPro" id="IPR011990">
    <property type="entry name" value="TPR-like_helical_dom_sf"/>
</dbReference>
<sequence length="431" mass="49111">MPDNNVFIPSTLDDCYNLLDNETIMDRSCGLGELSADDYYFSDSYLPLRSILERNTYLWERDIYAGTQDIYDWNTPYQQVFYCNVVLEALAHLSITDRPADYNNVKAVALFKRSFAFFNVAQLFAPPFNSGNASQNSGIPLKLSSDIHEAITRASLSQTYQQITTDLKQAASLVATATPGTIRNRPSKASVYAMLSRVYLSMGSYPQAGLYADSSLQLHDSLINYNIDISHSSSMPFRVINPENMYNARIPSLQYQCIQPLAGMAFIDSLVYRSYSNADLRKYIFFNLFQTYPRRKGFYDGSNVTLYTGLAVDEMYLNRAECLAREGNTQAAITWLNKLMINRIADSAFTPLKADNALAALRLILEERRKELIMRGLRWSDIRRLNSEGYNIQPKRFTNNQLIILPPRSKLYTLPIPDEVIQRSGITQNER</sequence>